<reference evidence="2 3" key="1">
    <citation type="journal article" date="2019" name="Nat. Med.">
        <title>A library of human gut bacterial isolates paired with longitudinal multiomics data enables mechanistic microbiome research.</title>
        <authorList>
            <person name="Poyet M."/>
            <person name="Groussin M."/>
            <person name="Gibbons S.M."/>
            <person name="Avila-Pacheco J."/>
            <person name="Jiang X."/>
            <person name="Kearney S.M."/>
            <person name="Perrotta A.R."/>
            <person name="Berdy B."/>
            <person name="Zhao S."/>
            <person name="Lieberman T.D."/>
            <person name="Swanson P.K."/>
            <person name="Smith M."/>
            <person name="Roesemann S."/>
            <person name="Alexander J.E."/>
            <person name="Rich S.A."/>
            <person name="Livny J."/>
            <person name="Vlamakis H."/>
            <person name="Clish C."/>
            <person name="Bullock K."/>
            <person name="Deik A."/>
            <person name="Scott J."/>
            <person name="Pierce K.A."/>
            <person name="Xavier R.J."/>
            <person name="Alm E.J."/>
        </authorList>
    </citation>
    <scope>NUCLEOTIDE SEQUENCE [LARGE SCALE GENOMIC DNA]</scope>
    <source>
        <strain evidence="2 3">BIOML-A1</strain>
    </source>
</reference>
<dbReference type="AlphaFoldDB" id="A0A5B3GH88"/>
<dbReference type="Proteomes" id="UP000322658">
    <property type="component" value="Unassembled WGS sequence"/>
</dbReference>
<sequence length="47" mass="5142">MKSNPSRTLFRTLFATGLLAAGLCSCCPKHNTLTQAEIADGWQLLFD</sequence>
<evidence type="ECO:0000256" key="1">
    <source>
        <dbReference type="SAM" id="SignalP"/>
    </source>
</evidence>
<gene>
    <name evidence="2" type="ORF">F2Y07_13870</name>
</gene>
<name>A0A5B3GH88_9BACT</name>
<proteinExistence type="predicted"/>
<dbReference type="EMBL" id="VVXJ01000050">
    <property type="protein sequence ID" value="KAA2372612.1"/>
    <property type="molecule type" value="Genomic_DNA"/>
</dbReference>
<evidence type="ECO:0000313" key="3">
    <source>
        <dbReference type="Proteomes" id="UP000322658"/>
    </source>
</evidence>
<feature type="chain" id="PRO_5022705894" evidence="1">
    <location>
        <begin position="21"/>
        <end position="47"/>
    </location>
</feature>
<evidence type="ECO:0000313" key="2">
    <source>
        <dbReference type="EMBL" id="KAA2372612.1"/>
    </source>
</evidence>
<keyword evidence="1" id="KW-0732">Signal</keyword>
<organism evidence="2 3">
    <name type="scientific">Alistipes shahii</name>
    <dbReference type="NCBI Taxonomy" id="328814"/>
    <lineage>
        <taxon>Bacteria</taxon>
        <taxon>Pseudomonadati</taxon>
        <taxon>Bacteroidota</taxon>
        <taxon>Bacteroidia</taxon>
        <taxon>Bacteroidales</taxon>
        <taxon>Rikenellaceae</taxon>
        <taxon>Alistipes</taxon>
    </lineage>
</organism>
<dbReference type="PROSITE" id="PS51257">
    <property type="entry name" value="PROKAR_LIPOPROTEIN"/>
    <property type="match status" value="1"/>
</dbReference>
<comment type="caution">
    <text evidence="2">The sequence shown here is derived from an EMBL/GenBank/DDBJ whole genome shotgun (WGS) entry which is preliminary data.</text>
</comment>
<feature type="signal peptide" evidence="1">
    <location>
        <begin position="1"/>
        <end position="20"/>
    </location>
</feature>
<accession>A0A5B3GH88</accession>
<feature type="non-terminal residue" evidence="2">
    <location>
        <position position="47"/>
    </location>
</feature>
<protein>
    <submittedName>
        <fullName evidence="2">DUF1080 domain-containing protein</fullName>
    </submittedName>
</protein>